<dbReference type="AlphaFoldDB" id="A0A7U4QLD2"/>
<dbReference type="InterPro" id="IPR011904">
    <property type="entry name" value="Ac_CoA_lig"/>
</dbReference>
<accession>A0A7U4QLD2</accession>
<evidence type="ECO:0000256" key="6">
    <source>
        <dbReference type="NCBIfam" id="TIGR02188"/>
    </source>
</evidence>
<dbReference type="NCBIfam" id="NF001208">
    <property type="entry name" value="PRK00174.1"/>
    <property type="match status" value="1"/>
</dbReference>
<feature type="domain" description="AMP-dependent synthetase/ligase" evidence="7">
    <location>
        <begin position="96"/>
        <end position="482"/>
    </location>
</feature>
<comment type="similarity">
    <text evidence="1">Belongs to the ATP-dependent AMP-binding enzyme family.</text>
</comment>
<dbReference type="NCBIfam" id="TIGR02188">
    <property type="entry name" value="Ac_CoA_lig_AcsA"/>
    <property type="match status" value="1"/>
</dbReference>
<dbReference type="PANTHER" id="PTHR24095:SF14">
    <property type="entry name" value="ACETYL-COENZYME A SYNTHETASE 1"/>
    <property type="match status" value="1"/>
</dbReference>
<dbReference type="PANTHER" id="PTHR24095">
    <property type="entry name" value="ACETYL-COENZYME A SYNTHETASE"/>
    <property type="match status" value="1"/>
</dbReference>
<proteinExistence type="inferred from homology"/>
<reference evidence="10 11" key="1">
    <citation type="submission" date="2015-10" db="EMBL/GenBank/DDBJ databases">
        <title>Candidatus Desulfofervidus auxilii, a hydrogenotrophic sulfate-reducing bacterium involved in the thermophilic anaerobic oxidation of methane.</title>
        <authorList>
            <person name="Krukenberg V."/>
            <person name="Richter M."/>
            <person name="Wegener G."/>
        </authorList>
    </citation>
    <scope>NUCLEOTIDE SEQUENCE [LARGE SCALE GENOMIC DNA]</scope>
    <source>
        <strain evidence="10 11">HS1</strain>
    </source>
</reference>
<dbReference type="GO" id="GO:0003987">
    <property type="term" value="F:acetate-CoA ligase activity"/>
    <property type="evidence" value="ECO:0007669"/>
    <property type="project" value="UniProtKB-UniRule"/>
</dbReference>
<dbReference type="GO" id="GO:0005524">
    <property type="term" value="F:ATP binding"/>
    <property type="evidence" value="ECO:0007669"/>
    <property type="project" value="UniProtKB-KW"/>
</dbReference>
<evidence type="ECO:0000256" key="4">
    <source>
        <dbReference type="ARBA" id="ARBA00022840"/>
    </source>
</evidence>
<keyword evidence="11" id="KW-1185">Reference proteome</keyword>
<dbReference type="Pfam" id="PF00501">
    <property type="entry name" value="AMP-binding"/>
    <property type="match status" value="1"/>
</dbReference>
<dbReference type="InterPro" id="IPR020845">
    <property type="entry name" value="AMP-binding_CS"/>
</dbReference>
<dbReference type="EC" id="6.2.1.1" evidence="6"/>
<dbReference type="Pfam" id="PF13193">
    <property type="entry name" value="AMP-binding_C"/>
    <property type="match status" value="1"/>
</dbReference>
<evidence type="ECO:0000313" key="10">
    <source>
        <dbReference type="EMBL" id="AMM41487.1"/>
    </source>
</evidence>
<keyword evidence="4" id="KW-0067">ATP-binding</keyword>
<dbReference type="OrthoDB" id="9801302at2"/>
<feature type="domain" description="Acetyl-coenzyme A synthetase N-terminal" evidence="9">
    <location>
        <begin position="38"/>
        <end position="92"/>
    </location>
</feature>
<dbReference type="InterPro" id="IPR032387">
    <property type="entry name" value="ACAS_N"/>
</dbReference>
<dbReference type="PROSITE" id="PS00455">
    <property type="entry name" value="AMP_BINDING"/>
    <property type="match status" value="1"/>
</dbReference>
<dbReference type="InterPro" id="IPR045851">
    <property type="entry name" value="AMP-bd_C_sf"/>
</dbReference>
<sequence length="641" mass="72836">MEESFRFKEPTETLLSEERVFRPLPEIVVEANISPKDYKKALEKGQRDLEGFWEEAAEKLEWFKKWDRVLDESHAPFYRWFVGAKCNIVYNALDRHIKSFRKNKVAIIWQGEPLGEKKKLTYYELYRRVNQFASVLKSLGLKKGDRVAIYMPNLLQTAIAMLGCAKIGVIHTVIHSGFSAIALKKRVNDAKARVIVTSDGAYWNGKIINLKKAVDEAIIECPSVEHVIVVKRTGEPIDMSDGRYLWWDDLMEGASEECETEILDAEHPLYILYTSGTTGEPKGVLHVHGGYMVGVYRTLKWVFDLKETDIYWCAADIGWVTGHSCLLYGPLLCGATTLMYEGHPLCPKADRLWQIVDKFGVNILYTAPTTIRMLMRFGAELPRRHHLKTLRLLGTVGEPINPEAWLWYYENVGRERCPIMDTWWQTETGMFMITPFPISLLKPGSVAKPFPAIHVEIVDREGNPIPQGKGGFLVIKRPWPAMFRTLWGDPDGYKKYWEIIPGNVYTTGDVARKDEDGYFWIQGRADDIMKIAGHCIGTADVENAFFSHPAVAEAACISIPDSIKGEVAKVFVVLKKGYKPTDELDRELRQYVQKELGPIAIIKSIEFVKNIPKTSSGKIMRRVLKSKELGLDPGDLTTLAD</sequence>
<dbReference type="InterPro" id="IPR000873">
    <property type="entry name" value="AMP-dep_synth/lig_dom"/>
</dbReference>
<dbReference type="InterPro" id="IPR025110">
    <property type="entry name" value="AMP-bd_C"/>
</dbReference>
<evidence type="ECO:0000313" key="11">
    <source>
        <dbReference type="Proteomes" id="UP000070560"/>
    </source>
</evidence>
<dbReference type="Gene3D" id="3.40.50.12780">
    <property type="entry name" value="N-terminal domain of ligase-like"/>
    <property type="match status" value="1"/>
</dbReference>
<evidence type="ECO:0000259" key="7">
    <source>
        <dbReference type="Pfam" id="PF00501"/>
    </source>
</evidence>
<keyword evidence="2" id="KW-0436">Ligase</keyword>
<dbReference type="Proteomes" id="UP000070560">
    <property type="component" value="Chromosome"/>
</dbReference>
<protein>
    <recommendedName>
        <fullName evidence="6">Acetate--CoA ligase</fullName>
        <ecNumber evidence="6">6.2.1.1</ecNumber>
    </recommendedName>
</protein>
<evidence type="ECO:0000256" key="5">
    <source>
        <dbReference type="ARBA" id="ARBA00022990"/>
    </source>
</evidence>
<evidence type="ECO:0000256" key="2">
    <source>
        <dbReference type="ARBA" id="ARBA00022598"/>
    </source>
</evidence>
<evidence type="ECO:0000259" key="8">
    <source>
        <dbReference type="Pfam" id="PF13193"/>
    </source>
</evidence>
<dbReference type="Pfam" id="PF16177">
    <property type="entry name" value="ACAS_N"/>
    <property type="match status" value="1"/>
</dbReference>
<dbReference type="InterPro" id="IPR042099">
    <property type="entry name" value="ANL_N_sf"/>
</dbReference>
<evidence type="ECO:0000256" key="1">
    <source>
        <dbReference type="ARBA" id="ARBA00006432"/>
    </source>
</evidence>
<dbReference type="EMBL" id="CP013015">
    <property type="protein sequence ID" value="AMM41487.1"/>
    <property type="molecule type" value="Genomic_DNA"/>
</dbReference>
<keyword evidence="3" id="KW-0547">Nucleotide-binding</keyword>
<keyword evidence="5" id="KW-0007">Acetylation</keyword>
<dbReference type="GO" id="GO:0005829">
    <property type="term" value="C:cytosol"/>
    <property type="evidence" value="ECO:0007669"/>
    <property type="project" value="TreeGrafter"/>
</dbReference>
<dbReference type="CDD" id="cd05966">
    <property type="entry name" value="ACS"/>
    <property type="match status" value="1"/>
</dbReference>
<feature type="domain" description="AMP-binding enzyme C-terminal" evidence="8">
    <location>
        <begin position="541"/>
        <end position="618"/>
    </location>
</feature>
<organism evidence="10 11">
    <name type="scientific">Desulfofervidus auxilii</name>
    <dbReference type="NCBI Taxonomy" id="1621989"/>
    <lineage>
        <taxon>Bacteria</taxon>
        <taxon>Pseudomonadati</taxon>
        <taxon>Thermodesulfobacteriota</taxon>
        <taxon>Candidatus Desulfofervidia</taxon>
        <taxon>Candidatus Desulfofervidales</taxon>
        <taxon>Candidatus Desulfofervidaceae</taxon>
        <taxon>Candidatus Desulfofervidus</taxon>
    </lineage>
</organism>
<name>A0A7U4QLD2_DESA2</name>
<gene>
    <name evidence="10" type="ORF">HS1_001693</name>
</gene>
<dbReference type="GO" id="GO:0016208">
    <property type="term" value="F:AMP binding"/>
    <property type="evidence" value="ECO:0007669"/>
    <property type="project" value="InterPro"/>
</dbReference>
<dbReference type="KEGG" id="daw:HS1_001693"/>
<evidence type="ECO:0000256" key="3">
    <source>
        <dbReference type="ARBA" id="ARBA00022741"/>
    </source>
</evidence>
<evidence type="ECO:0000259" key="9">
    <source>
        <dbReference type="Pfam" id="PF16177"/>
    </source>
</evidence>
<dbReference type="RefSeq" id="WP_066063918.1">
    <property type="nucleotide sequence ID" value="NZ_CP013015.1"/>
</dbReference>
<dbReference type="SUPFAM" id="SSF56801">
    <property type="entry name" value="Acetyl-CoA synthetase-like"/>
    <property type="match status" value="1"/>
</dbReference>
<dbReference type="Gene3D" id="3.30.300.30">
    <property type="match status" value="1"/>
</dbReference>
<dbReference type="FunFam" id="3.40.50.12780:FF:000001">
    <property type="entry name" value="Acetyl-coenzyme A synthetase"/>
    <property type="match status" value="1"/>
</dbReference>
<dbReference type="GO" id="GO:0019427">
    <property type="term" value="P:acetyl-CoA biosynthetic process from acetate"/>
    <property type="evidence" value="ECO:0007669"/>
    <property type="project" value="UniProtKB-UniRule"/>
</dbReference>